<protein>
    <submittedName>
        <fullName evidence="3">Thiol-disulfide oxidoreductase</fullName>
    </submittedName>
</protein>
<evidence type="ECO:0000313" key="4">
    <source>
        <dbReference type="Proteomes" id="UP001144205"/>
    </source>
</evidence>
<dbReference type="InterPro" id="IPR012336">
    <property type="entry name" value="Thioredoxin-like_fold"/>
</dbReference>
<dbReference type="RefSeq" id="WP_281840286.1">
    <property type="nucleotide sequence ID" value="NZ_BROH01000001.1"/>
</dbReference>
<dbReference type="PROSITE" id="PS51352">
    <property type="entry name" value="THIOREDOXIN_2"/>
    <property type="match status" value="1"/>
</dbReference>
<keyword evidence="4" id="KW-1185">Reference proteome</keyword>
<dbReference type="InterPro" id="IPR013766">
    <property type="entry name" value="Thioredoxin_domain"/>
</dbReference>
<comment type="function">
    <text evidence="1">May be required for disulfide bond formation in some proteins.</text>
</comment>
<dbReference type="SUPFAM" id="SSF52833">
    <property type="entry name" value="Thioredoxin-like"/>
    <property type="match status" value="1"/>
</dbReference>
<comment type="caution">
    <text evidence="3">The sequence shown here is derived from an EMBL/GenBank/DDBJ whole genome shotgun (WGS) entry which is preliminary data.</text>
</comment>
<feature type="domain" description="Thioredoxin" evidence="2">
    <location>
        <begin position="34"/>
        <end position="217"/>
    </location>
</feature>
<reference evidence="3" key="1">
    <citation type="journal article" date="2023" name="Int. J. Syst. Evol. Microbiol.">
        <title>Sinisalibacter aestuarii sp. nov., isolated from estuarine sediment of the Arakawa River.</title>
        <authorList>
            <person name="Arafat S.T."/>
            <person name="Hirano S."/>
            <person name="Sato A."/>
            <person name="Takeuchi K."/>
            <person name="Yasuda T."/>
            <person name="Terahara T."/>
            <person name="Hamada M."/>
            <person name="Kobayashi T."/>
        </authorList>
    </citation>
    <scope>NUCLEOTIDE SEQUENCE</scope>
    <source>
        <strain evidence="3">B-399</strain>
    </source>
</reference>
<evidence type="ECO:0000259" key="2">
    <source>
        <dbReference type="PROSITE" id="PS51352"/>
    </source>
</evidence>
<dbReference type="CDD" id="cd02972">
    <property type="entry name" value="DsbA_family"/>
    <property type="match status" value="1"/>
</dbReference>
<name>A0ABQ5LMT1_9RHOB</name>
<dbReference type="EMBL" id="BROH01000001">
    <property type="protein sequence ID" value="GKY86322.1"/>
    <property type="molecule type" value="Genomic_DNA"/>
</dbReference>
<evidence type="ECO:0000313" key="3">
    <source>
        <dbReference type="EMBL" id="GKY86322.1"/>
    </source>
</evidence>
<dbReference type="Gene3D" id="3.40.30.10">
    <property type="entry name" value="Glutaredoxin"/>
    <property type="match status" value="1"/>
</dbReference>
<dbReference type="InterPro" id="IPR036249">
    <property type="entry name" value="Thioredoxin-like_sf"/>
</dbReference>
<dbReference type="Pfam" id="PF13462">
    <property type="entry name" value="Thioredoxin_4"/>
    <property type="match status" value="1"/>
</dbReference>
<organism evidence="3 4">
    <name type="scientific">Sinisalibacter aestuarii</name>
    <dbReference type="NCBI Taxonomy" id="2949426"/>
    <lineage>
        <taxon>Bacteria</taxon>
        <taxon>Pseudomonadati</taxon>
        <taxon>Pseudomonadota</taxon>
        <taxon>Alphaproteobacteria</taxon>
        <taxon>Rhodobacterales</taxon>
        <taxon>Roseobacteraceae</taxon>
        <taxon>Sinisalibacter</taxon>
    </lineage>
</organism>
<accession>A0ABQ5LMT1</accession>
<gene>
    <name evidence="3" type="ORF">STA1M1_01910</name>
</gene>
<sequence>MTRILPAIAALILVLAGGAWLSGRSATDALVAPALGQDAAADVELMPDYVLGDDAAPVTVIEYASFTCPHCANFHGDQFKKLKTNYIDTGKVRFIHREVYFDRFGLWGGLLANCGGEVRYFGIAGMLYDQQKDWIGSGDPTEILANLTKMGKTAGLTEEQVDACLKDEALATRLVATFQAHAETDDINATPTLIIDGDKHSNMSFNDLAAIIDEKLADS</sequence>
<proteinExistence type="predicted"/>
<evidence type="ECO:0000256" key="1">
    <source>
        <dbReference type="ARBA" id="ARBA00003565"/>
    </source>
</evidence>
<dbReference type="Proteomes" id="UP001144205">
    <property type="component" value="Unassembled WGS sequence"/>
</dbReference>